<dbReference type="InterPro" id="IPR013083">
    <property type="entry name" value="Znf_RING/FYVE/PHD"/>
</dbReference>
<evidence type="ECO:0000313" key="7">
    <source>
        <dbReference type="Ensembl" id="ENSPFOP00000020373.1"/>
    </source>
</evidence>
<feature type="domain" description="RING-type" evidence="5">
    <location>
        <begin position="15"/>
        <end position="55"/>
    </location>
</feature>
<keyword evidence="8" id="KW-1185">Reference proteome</keyword>
<dbReference type="Pfam" id="PF00622">
    <property type="entry name" value="SPRY"/>
    <property type="match status" value="1"/>
</dbReference>
<dbReference type="InterPro" id="IPR001841">
    <property type="entry name" value="Znf_RING"/>
</dbReference>
<evidence type="ECO:0000259" key="5">
    <source>
        <dbReference type="PROSITE" id="PS50089"/>
    </source>
</evidence>
<dbReference type="Gene3D" id="3.30.40.10">
    <property type="entry name" value="Zinc/RING finger domain, C3HC4 (zinc finger)"/>
    <property type="match status" value="1"/>
</dbReference>
<dbReference type="SUPFAM" id="SSF57850">
    <property type="entry name" value="RING/U-box"/>
    <property type="match status" value="1"/>
</dbReference>
<reference evidence="7" key="2">
    <citation type="submission" date="2025-08" db="UniProtKB">
        <authorList>
            <consortium name="Ensembl"/>
        </authorList>
    </citation>
    <scope>IDENTIFICATION</scope>
</reference>
<dbReference type="STRING" id="48698.ENSPFOP00000020373"/>
<dbReference type="PROSITE" id="PS50089">
    <property type="entry name" value="ZF_RING_2"/>
    <property type="match status" value="1"/>
</dbReference>
<dbReference type="SUPFAM" id="SSF49899">
    <property type="entry name" value="Concanavalin A-like lectins/glucanases"/>
    <property type="match status" value="1"/>
</dbReference>
<evidence type="ECO:0000259" key="6">
    <source>
        <dbReference type="PROSITE" id="PS50188"/>
    </source>
</evidence>
<dbReference type="PROSITE" id="PS50188">
    <property type="entry name" value="B302_SPRY"/>
    <property type="match status" value="1"/>
</dbReference>
<dbReference type="Proteomes" id="UP000028760">
    <property type="component" value="Unassembled WGS sequence"/>
</dbReference>
<dbReference type="PROSITE" id="PS00518">
    <property type="entry name" value="ZF_RING_1"/>
    <property type="match status" value="1"/>
</dbReference>
<dbReference type="GeneID" id="103132750"/>
<dbReference type="Gene3D" id="2.60.120.920">
    <property type="match status" value="1"/>
</dbReference>
<feature type="domain" description="B30.2/SPRY" evidence="6">
    <location>
        <begin position="182"/>
        <end position="377"/>
    </location>
</feature>
<keyword evidence="3" id="KW-0862">Zinc</keyword>
<evidence type="ECO:0000256" key="3">
    <source>
        <dbReference type="ARBA" id="ARBA00022833"/>
    </source>
</evidence>
<protein>
    <submittedName>
        <fullName evidence="7">E3 ubiquitin-protein ligase TRIM21-like</fullName>
    </submittedName>
</protein>
<evidence type="ECO:0000256" key="1">
    <source>
        <dbReference type="ARBA" id="ARBA00022723"/>
    </source>
</evidence>
<evidence type="ECO:0000256" key="4">
    <source>
        <dbReference type="PROSITE-ProRule" id="PRU00175"/>
    </source>
</evidence>
<dbReference type="SMART" id="SM00589">
    <property type="entry name" value="PRY"/>
    <property type="match status" value="1"/>
</dbReference>
<dbReference type="InterPro" id="IPR001870">
    <property type="entry name" value="B30.2/SPRY"/>
</dbReference>
<dbReference type="InterPro" id="IPR027370">
    <property type="entry name" value="Znf-RING_euk"/>
</dbReference>
<dbReference type="EMBL" id="AYCK01027461">
    <property type="status" value="NOT_ANNOTATED_CDS"/>
    <property type="molecule type" value="Genomic_DNA"/>
</dbReference>
<dbReference type="Pfam" id="PF13765">
    <property type="entry name" value="PRY"/>
    <property type="match status" value="1"/>
</dbReference>
<keyword evidence="1" id="KW-0479">Metal-binding</keyword>
<dbReference type="InterPro" id="IPR003877">
    <property type="entry name" value="SPRY_dom"/>
</dbReference>
<evidence type="ECO:0000313" key="8">
    <source>
        <dbReference type="Proteomes" id="UP000028760"/>
    </source>
</evidence>
<organism evidence="7 8">
    <name type="scientific">Poecilia formosa</name>
    <name type="common">Amazon molly</name>
    <name type="synonym">Limia formosa</name>
    <dbReference type="NCBI Taxonomy" id="48698"/>
    <lineage>
        <taxon>Eukaryota</taxon>
        <taxon>Metazoa</taxon>
        <taxon>Chordata</taxon>
        <taxon>Craniata</taxon>
        <taxon>Vertebrata</taxon>
        <taxon>Euteleostomi</taxon>
        <taxon>Actinopterygii</taxon>
        <taxon>Neopterygii</taxon>
        <taxon>Teleostei</taxon>
        <taxon>Neoteleostei</taxon>
        <taxon>Acanthomorphata</taxon>
        <taxon>Ovalentaria</taxon>
        <taxon>Atherinomorphae</taxon>
        <taxon>Cyprinodontiformes</taxon>
        <taxon>Poeciliidae</taxon>
        <taxon>Poeciliinae</taxon>
        <taxon>Poecilia</taxon>
    </lineage>
</organism>
<dbReference type="InterPro" id="IPR017907">
    <property type="entry name" value="Znf_RING_CS"/>
</dbReference>
<dbReference type="GO" id="GO:0008270">
    <property type="term" value="F:zinc ion binding"/>
    <property type="evidence" value="ECO:0007669"/>
    <property type="project" value="UniProtKB-KW"/>
</dbReference>
<reference evidence="7" key="3">
    <citation type="submission" date="2025-09" db="UniProtKB">
        <authorList>
            <consortium name="Ensembl"/>
        </authorList>
    </citation>
    <scope>IDENTIFICATION</scope>
</reference>
<dbReference type="InterPro" id="IPR003879">
    <property type="entry name" value="Butyrophylin_SPRY"/>
</dbReference>
<keyword evidence="2 4" id="KW-0863">Zinc-finger</keyword>
<dbReference type="InterPro" id="IPR043136">
    <property type="entry name" value="B30.2/SPRY_sf"/>
</dbReference>
<dbReference type="Pfam" id="PF13445">
    <property type="entry name" value="zf-RING_UBOX"/>
    <property type="match status" value="1"/>
</dbReference>
<dbReference type="RefSeq" id="XP_016523051.1">
    <property type="nucleotide sequence ID" value="XM_016667565.1"/>
</dbReference>
<dbReference type="eggNOG" id="KOG2177">
    <property type="taxonomic scope" value="Eukaryota"/>
</dbReference>
<dbReference type="OMA" id="MKKETPR"/>
<dbReference type="InterPro" id="IPR050143">
    <property type="entry name" value="TRIM/RBCC"/>
</dbReference>
<dbReference type="InterPro" id="IPR013320">
    <property type="entry name" value="ConA-like_dom_sf"/>
</dbReference>
<dbReference type="PANTHER" id="PTHR24103">
    <property type="entry name" value="E3 UBIQUITIN-PROTEIN LIGASE TRIM"/>
    <property type="match status" value="1"/>
</dbReference>
<reference evidence="8" key="1">
    <citation type="submission" date="2013-10" db="EMBL/GenBank/DDBJ databases">
        <authorList>
            <person name="Schartl M."/>
            <person name="Warren W."/>
        </authorList>
    </citation>
    <scope>NUCLEOTIDE SEQUENCE [LARGE SCALE GENOMIC DNA]</scope>
    <source>
        <strain evidence="8">female</strain>
    </source>
</reference>
<dbReference type="KEGG" id="pfor:103132750"/>
<dbReference type="GeneTree" id="ENSGT01040000240400"/>
<dbReference type="SMART" id="SM00449">
    <property type="entry name" value="SPRY"/>
    <property type="match status" value="1"/>
</dbReference>
<dbReference type="AlphaFoldDB" id="A0A087YQS0"/>
<accession>A0A087YQS0</accession>
<name>A0A087YQS0_POEFO</name>
<dbReference type="FunFam" id="2.60.120.920:FF:000004">
    <property type="entry name" value="Butyrophilin subfamily 1 member A1"/>
    <property type="match status" value="1"/>
</dbReference>
<evidence type="ECO:0000256" key="2">
    <source>
        <dbReference type="ARBA" id="ARBA00022771"/>
    </source>
</evidence>
<dbReference type="SMART" id="SM00184">
    <property type="entry name" value="RING"/>
    <property type="match status" value="1"/>
</dbReference>
<dbReference type="Ensembl" id="ENSPFOT00000020397.1">
    <property type="protein sequence ID" value="ENSPFOP00000020373.1"/>
    <property type="gene ID" value="ENSPFOG00000020247.1"/>
</dbReference>
<proteinExistence type="predicted"/>
<sequence length="382" mass="42611">MSTASCLLSEDQFKCFICQNVFTDPVSTPCGHNFCKNCVTENVCDDVPFQCPVCEKMFFPRPELEVNTLIAELLDEFRRSALRQNAEAEIPGPVSGNLFTKNRKIAILCGMVLLFILSSQVNHSPPLTEETEGNAKGSMEDIWSCSPAKRCQNLTSGQNWTAVGPLSASQLEQIFTEVMKKETPRLLIRAELMRAKHYAVDVTLDPDTVHPKLILSDDRKQVSCCNPTGNLPHDPNRFRYLKYVLGEQSFSSGRFYFEVQVKGKTNWTIGVAKESVSRTDRVRLIPRSGFWSLTVRNQNEFFGLSSPPVPLSLKSGLEKVGVFVDYEEGLVFFYDVDAAALIFSFTGCHFTERLHPLFGPGHNNDGTNGAPLIITPVSIVPQ</sequence>
<dbReference type="CDD" id="cd13733">
    <property type="entry name" value="SPRY_PRY_C-I_1"/>
    <property type="match status" value="1"/>
</dbReference>
<dbReference type="InterPro" id="IPR006574">
    <property type="entry name" value="PRY"/>
</dbReference>
<dbReference type="RefSeq" id="XP_007544608.1">
    <property type="nucleotide sequence ID" value="XM_007544546.2"/>
</dbReference>
<dbReference type="OrthoDB" id="6270329at2759"/>
<dbReference type="PRINTS" id="PR01407">
    <property type="entry name" value="BUTYPHLNCDUF"/>
</dbReference>